<dbReference type="InterPro" id="IPR001791">
    <property type="entry name" value="Laminin_G"/>
</dbReference>
<dbReference type="Gene3D" id="2.10.25.10">
    <property type="entry name" value="Laminin"/>
    <property type="match status" value="1"/>
</dbReference>
<dbReference type="PANTHER" id="PTHR15036">
    <property type="entry name" value="PIKACHURIN-LIKE PROTEIN"/>
    <property type="match status" value="1"/>
</dbReference>
<evidence type="ECO:0000259" key="3">
    <source>
        <dbReference type="PROSITE" id="PS50025"/>
    </source>
</evidence>
<evidence type="ECO:0000256" key="1">
    <source>
        <dbReference type="PROSITE-ProRule" id="PRU00122"/>
    </source>
</evidence>
<dbReference type="PANTHER" id="PTHR15036:SF85">
    <property type="entry name" value="SP2353, ISOFORM A"/>
    <property type="match status" value="1"/>
</dbReference>
<dbReference type="AlphaFoldDB" id="A0AA85JQA4"/>
<dbReference type="Pfam" id="PF02210">
    <property type="entry name" value="Laminin_G_2"/>
    <property type="match status" value="1"/>
</dbReference>
<sequence>MKCEEISPTLKDDYICIEMTSNILFSTHTQENMTHPFQIIQQTPKDPIDIYKNILLRHRTGLKSKQLYVGYDNTLDVIQRGSKKINKFIRPRPHRSVQNHTESLKPTPSYTINKTELHFLTFKEAECYLHNPAVHLYEKFSLQFSFRTSQEHGLLLFNSNKQGVDFLAFELIRSYLYLAFDMGSGTQHYAMTTYAVSDSKWHHVELIRMDLENNTLQLYIDRNTITEQSIQIPVVNGDSSRNFNLNDPLFIGGTSQHVFLKWREKISSYHGFQGCLSNFSINGLPPSDLLKLAKSKYAMNWTIPMCYDQIVPGCLDRPSTALSCNEIGRYQNDTTAKEKSTDKIIFKKESTPYCLNDGICLHSWTTAKCACELTTFDGHRCMKVGTTFKFGSINEDLSAYVSLSSVNKTVNSEDDVGYLRIMYKDRVRNTRQDEFILGIQTFPTEDGVETEQNRSSTISTLLFITSSNQIGDFIHLFLESGTVHLNYDMGGGFVHVSGPNFLLMMDFIIEYEVDNTRLTYELNTAYGKLFNNQKVIWLGYAPKLNKTDVFRGYMTGVYYNGLLLNDLAAGLSYLSFIQVTRYGNVEYVPKFQPRITKLYLVEDSLSMESNQSDVHGFTNVPADSAMNYVENNEHNNDITTESNLDKSPTLYPITDSPHLLSPLNNNIVTNKFTTSNEIISNGSQLNGNKWKFYTKLNAIHGQVNIWLLVSLAGAGVVMIISLTLLAYKCHRNRHANSHSIQPNEMKFNKNYQNYISHSVISKSRNSVGSLLSMDDIPCALKPNRLTHALNSLHLFQIVCLSNQYAAKYQLLKIIMLFQHMYQHRLFLLLTR</sequence>
<dbReference type="PROSITE" id="PS50025">
    <property type="entry name" value="LAM_G_DOMAIN"/>
    <property type="match status" value="1"/>
</dbReference>
<name>A0AA85JQA4_TRIRE</name>
<evidence type="ECO:0000256" key="2">
    <source>
        <dbReference type="SAM" id="Phobius"/>
    </source>
</evidence>
<dbReference type="InterPro" id="IPR050372">
    <property type="entry name" value="Neurexin-related_CASP"/>
</dbReference>
<dbReference type="SMART" id="SM00282">
    <property type="entry name" value="LamG"/>
    <property type="match status" value="2"/>
</dbReference>
<evidence type="ECO:0000313" key="4">
    <source>
        <dbReference type="Proteomes" id="UP000050795"/>
    </source>
</evidence>
<keyword evidence="4" id="KW-1185">Reference proteome</keyword>
<dbReference type="WBParaSite" id="TREG1_35320.1">
    <property type="protein sequence ID" value="TREG1_35320.1"/>
    <property type="gene ID" value="TREG1_35320"/>
</dbReference>
<dbReference type="SUPFAM" id="SSF49899">
    <property type="entry name" value="Concanavalin A-like lectins/glucanases"/>
    <property type="match status" value="2"/>
</dbReference>
<feature type="transmembrane region" description="Helical" evidence="2">
    <location>
        <begin position="705"/>
        <end position="727"/>
    </location>
</feature>
<dbReference type="InterPro" id="IPR013320">
    <property type="entry name" value="ConA-like_dom_sf"/>
</dbReference>
<keyword evidence="2" id="KW-0472">Membrane</keyword>
<organism evidence="4 5">
    <name type="scientific">Trichobilharzia regenti</name>
    <name type="common">Nasal bird schistosome</name>
    <dbReference type="NCBI Taxonomy" id="157069"/>
    <lineage>
        <taxon>Eukaryota</taxon>
        <taxon>Metazoa</taxon>
        <taxon>Spiralia</taxon>
        <taxon>Lophotrochozoa</taxon>
        <taxon>Platyhelminthes</taxon>
        <taxon>Trematoda</taxon>
        <taxon>Digenea</taxon>
        <taxon>Strigeidida</taxon>
        <taxon>Schistosomatoidea</taxon>
        <taxon>Schistosomatidae</taxon>
        <taxon>Trichobilharzia</taxon>
    </lineage>
</organism>
<evidence type="ECO:0000313" key="5">
    <source>
        <dbReference type="WBParaSite" id="TREG1_35320.1"/>
    </source>
</evidence>
<dbReference type="Proteomes" id="UP000050795">
    <property type="component" value="Unassembled WGS sequence"/>
</dbReference>
<keyword evidence="2" id="KW-0812">Transmembrane</keyword>
<reference evidence="4" key="1">
    <citation type="submission" date="2022-06" db="EMBL/GenBank/DDBJ databases">
        <authorList>
            <person name="Berger JAMES D."/>
            <person name="Berger JAMES D."/>
        </authorList>
    </citation>
    <scope>NUCLEOTIDE SEQUENCE [LARGE SCALE GENOMIC DNA]</scope>
</reference>
<dbReference type="Gene3D" id="2.60.120.200">
    <property type="match status" value="2"/>
</dbReference>
<protein>
    <recommendedName>
        <fullName evidence="3">Laminin G domain-containing protein</fullName>
    </recommendedName>
</protein>
<proteinExistence type="predicted"/>
<dbReference type="GO" id="GO:0016020">
    <property type="term" value="C:membrane"/>
    <property type="evidence" value="ECO:0007669"/>
    <property type="project" value="UniProtKB-SubCell"/>
</dbReference>
<keyword evidence="2" id="KW-1133">Transmembrane helix</keyword>
<comment type="caution">
    <text evidence="1">Lacks conserved residue(s) required for the propagation of feature annotation.</text>
</comment>
<feature type="domain" description="Laminin G" evidence="3">
    <location>
        <begin position="109"/>
        <end position="314"/>
    </location>
</feature>
<dbReference type="CDD" id="cd00110">
    <property type="entry name" value="LamG"/>
    <property type="match status" value="1"/>
</dbReference>
<accession>A0AA85JQA4</accession>
<reference evidence="5" key="2">
    <citation type="submission" date="2023-11" db="UniProtKB">
        <authorList>
            <consortium name="WormBaseParasite"/>
        </authorList>
    </citation>
    <scope>IDENTIFICATION</scope>
</reference>